<dbReference type="Proteomes" id="UP001215598">
    <property type="component" value="Unassembled WGS sequence"/>
</dbReference>
<gene>
    <name evidence="1" type="ORF">B0H16DRAFT_1684640</name>
</gene>
<organism evidence="1 2">
    <name type="scientific">Mycena metata</name>
    <dbReference type="NCBI Taxonomy" id="1033252"/>
    <lineage>
        <taxon>Eukaryota</taxon>
        <taxon>Fungi</taxon>
        <taxon>Dikarya</taxon>
        <taxon>Basidiomycota</taxon>
        <taxon>Agaricomycotina</taxon>
        <taxon>Agaricomycetes</taxon>
        <taxon>Agaricomycetidae</taxon>
        <taxon>Agaricales</taxon>
        <taxon>Marasmiineae</taxon>
        <taxon>Mycenaceae</taxon>
        <taxon>Mycena</taxon>
    </lineage>
</organism>
<comment type="caution">
    <text evidence="1">The sequence shown here is derived from an EMBL/GenBank/DDBJ whole genome shotgun (WGS) entry which is preliminary data.</text>
</comment>
<dbReference type="EMBL" id="JARKIB010000011">
    <property type="protein sequence ID" value="KAJ7774992.1"/>
    <property type="molecule type" value="Genomic_DNA"/>
</dbReference>
<evidence type="ECO:0000313" key="1">
    <source>
        <dbReference type="EMBL" id="KAJ7774992.1"/>
    </source>
</evidence>
<protein>
    <submittedName>
        <fullName evidence="1">Uncharacterized protein</fullName>
    </submittedName>
</protein>
<proteinExistence type="predicted"/>
<dbReference type="AlphaFoldDB" id="A0AAD7NU23"/>
<sequence>MFRVSLKPSVMTSESNSPVTFVGSSRDLVDRTASTRRLPAGTADARNVVYESVSVNRDVGRTHPGDLLYADDGRRVSGDEGLAVTDATLLVTDREPAVADDRSVTLPQYHPLQEPMPVLQERGEELGRQETEIVLTRNLNAYFDFKAVALDLVDVDRFVRDPVYLVFEADARRVPKTVQPPPNFVVQPPPDFVDADIRNTLARQLRSIFVISSSLEEGCASYFVDHNTRAQSWMDDIDTDAFGR</sequence>
<accession>A0AAD7NU23</accession>
<reference evidence="1" key="1">
    <citation type="submission" date="2023-03" db="EMBL/GenBank/DDBJ databases">
        <title>Massive genome expansion in bonnet fungi (Mycena s.s.) driven by repeated elements and novel gene families across ecological guilds.</title>
        <authorList>
            <consortium name="Lawrence Berkeley National Laboratory"/>
            <person name="Harder C.B."/>
            <person name="Miyauchi S."/>
            <person name="Viragh M."/>
            <person name="Kuo A."/>
            <person name="Thoen E."/>
            <person name="Andreopoulos B."/>
            <person name="Lu D."/>
            <person name="Skrede I."/>
            <person name="Drula E."/>
            <person name="Henrissat B."/>
            <person name="Morin E."/>
            <person name="Kohler A."/>
            <person name="Barry K."/>
            <person name="LaButti K."/>
            <person name="Morin E."/>
            <person name="Salamov A."/>
            <person name="Lipzen A."/>
            <person name="Mereny Z."/>
            <person name="Hegedus B."/>
            <person name="Baldrian P."/>
            <person name="Stursova M."/>
            <person name="Weitz H."/>
            <person name="Taylor A."/>
            <person name="Grigoriev I.V."/>
            <person name="Nagy L.G."/>
            <person name="Martin F."/>
            <person name="Kauserud H."/>
        </authorList>
    </citation>
    <scope>NUCLEOTIDE SEQUENCE</scope>
    <source>
        <strain evidence="1">CBHHK182m</strain>
    </source>
</reference>
<name>A0AAD7NU23_9AGAR</name>
<keyword evidence="2" id="KW-1185">Reference proteome</keyword>
<evidence type="ECO:0000313" key="2">
    <source>
        <dbReference type="Proteomes" id="UP001215598"/>
    </source>
</evidence>